<gene>
    <name evidence="4" type="ORF">GCM10007853_15610</name>
</gene>
<dbReference type="Pfam" id="PF04768">
    <property type="entry name" value="NAT"/>
    <property type="match status" value="1"/>
</dbReference>
<dbReference type="Gene3D" id="3.40.630.30">
    <property type="match status" value="1"/>
</dbReference>
<dbReference type="PIRSF" id="PIRSF036441">
    <property type="entry name" value="NAGK_DUF619"/>
    <property type="match status" value="1"/>
</dbReference>
<keyword evidence="5" id="KW-1185">Reference proteome</keyword>
<evidence type="ECO:0000256" key="1">
    <source>
        <dbReference type="ARBA" id="ARBA00004828"/>
    </source>
</evidence>
<feature type="domain" description="N-acetyltransferase" evidence="3">
    <location>
        <begin position="233"/>
        <end position="378"/>
    </location>
</feature>
<comment type="caution">
    <text evidence="4">The sequence shown here is derived from an EMBL/GenBank/DDBJ whole genome shotgun (WGS) entry which is preliminary data.</text>
</comment>
<organism evidence="4 5">
    <name type="scientific">Algimonas ampicilliniresistens</name>
    <dbReference type="NCBI Taxonomy" id="1298735"/>
    <lineage>
        <taxon>Bacteria</taxon>
        <taxon>Pseudomonadati</taxon>
        <taxon>Pseudomonadota</taxon>
        <taxon>Alphaproteobacteria</taxon>
        <taxon>Maricaulales</taxon>
        <taxon>Robiginitomaculaceae</taxon>
        <taxon>Algimonas</taxon>
    </lineage>
</organism>
<reference evidence="4" key="2">
    <citation type="submission" date="2023-01" db="EMBL/GenBank/DDBJ databases">
        <title>Draft genome sequence of Algimonas ampicilliniresistens strain NBRC 108219.</title>
        <authorList>
            <person name="Sun Q."/>
            <person name="Mori K."/>
        </authorList>
    </citation>
    <scope>NUCLEOTIDE SEQUENCE</scope>
    <source>
        <strain evidence="4">NBRC 108219</strain>
    </source>
</reference>
<evidence type="ECO:0000313" key="4">
    <source>
        <dbReference type="EMBL" id="GLQ23687.1"/>
    </source>
</evidence>
<name>A0ABQ5V9K2_9PROT</name>
<dbReference type="Gene3D" id="3.40.1160.10">
    <property type="entry name" value="Acetylglutamate kinase-like"/>
    <property type="match status" value="1"/>
</dbReference>
<dbReference type="PANTHER" id="PTHR23342">
    <property type="entry name" value="N-ACETYLGLUTAMATE SYNTHASE"/>
    <property type="match status" value="1"/>
</dbReference>
<accession>A0ABQ5V9K2</accession>
<dbReference type="PANTHER" id="PTHR23342:SF0">
    <property type="entry name" value="N-ACETYLGLUTAMATE SYNTHASE, MITOCHONDRIAL"/>
    <property type="match status" value="1"/>
</dbReference>
<keyword evidence="4" id="KW-0418">Kinase</keyword>
<reference evidence="4" key="1">
    <citation type="journal article" date="2014" name="Int. J. Syst. Evol. Microbiol.">
        <title>Complete genome of a new Firmicutes species belonging to the dominant human colonic microbiota ('Ruminococcus bicirculans') reveals two chromosomes and a selective capacity to utilize plant glucans.</title>
        <authorList>
            <consortium name="NISC Comparative Sequencing Program"/>
            <person name="Wegmann U."/>
            <person name="Louis P."/>
            <person name="Goesmann A."/>
            <person name="Henrissat B."/>
            <person name="Duncan S.H."/>
            <person name="Flint H.J."/>
        </authorList>
    </citation>
    <scope>NUCLEOTIDE SEQUENCE</scope>
    <source>
        <strain evidence="4">NBRC 108219</strain>
    </source>
</reference>
<evidence type="ECO:0000259" key="3">
    <source>
        <dbReference type="PROSITE" id="PS51731"/>
    </source>
</evidence>
<evidence type="ECO:0000313" key="5">
    <source>
        <dbReference type="Proteomes" id="UP001161391"/>
    </source>
</evidence>
<dbReference type="RefSeq" id="WP_284389340.1">
    <property type="nucleotide sequence ID" value="NZ_BSNK01000001.1"/>
</dbReference>
<dbReference type="InterPro" id="IPR006855">
    <property type="entry name" value="Vertebrate-like_GNAT_dom"/>
</dbReference>
<dbReference type="Proteomes" id="UP001161391">
    <property type="component" value="Unassembled WGS sequence"/>
</dbReference>
<sequence>MNSVRQTVLSSLSAVGATQEAQFYAELFAKEDPERFALILLDPRVLKNPLLEALTSNLQILSNLGLAPTLLIGALDDNRTSIKFQAQRLTRDLDSSGVKVAKLDTKTYGLIGEIRRRAQAGIIPVLEMTERRGQGALPKLINDLRPTKIVSLQPSGGLDVDGVRRRNLTLAEIEDFIDRATLTPGQQTFLRMVQRIEQDANEGRRAYVLASPLNLLSELFTTKGSGTLIRRGAAIVRHDKLDDLSHMELASSMDRAFEKTLDSDFLKQAIEAAFLETDFRAGAIFTRLADQPYLSKFWVVPEAQGEGLARDVWEKICENIPGFFWRSRETNPFNDWYLSTCDGMQKSGDWRVYWKGLEASALPNAIHAAATAPDDFKPSSL</sequence>
<comment type="pathway">
    <text evidence="1">Amino-acid biosynthesis; L-arginine biosynthesis; N(2)-acetyl-L-ornithine from L-glutamate: step 2/4.</text>
</comment>
<dbReference type="GO" id="GO:0016301">
    <property type="term" value="F:kinase activity"/>
    <property type="evidence" value="ECO:0007669"/>
    <property type="project" value="UniProtKB-KW"/>
</dbReference>
<protein>
    <submittedName>
        <fullName evidence="4">Acetylglutamate kinase</fullName>
    </submittedName>
</protein>
<proteinExistence type="predicted"/>
<evidence type="ECO:0000256" key="2">
    <source>
        <dbReference type="ARBA" id="ARBA00022679"/>
    </source>
</evidence>
<dbReference type="InterPro" id="IPR036393">
    <property type="entry name" value="AceGlu_kinase-like_sf"/>
</dbReference>
<dbReference type="EMBL" id="BSNK01000001">
    <property type="protein sequence ID" value="GLQ23687.1"/>
    <property type="molecule type" value="Genomic_DNA"/>
</dbReference>
<dbReference type="InterPro" id="IPR011242">
    <property type="entry name" value="ArgB_GNAT"/>
</dbReference>
<keyword evidence="2" id="KW-0808">Transferase</keyword>
<dbReference type="PROSITE" id="PS51731">
    <property type="entry name" value="GNAT_NAGS"/>
    <property type="match status" value="1"/>
</dbReference>